<comment type="similarity">
    <text evidence="2">Belongs to the methyl-accepting chemotaxis (MCP) protein family.</text>
</comment>
<evidence type="ECO:0000259" key="7">
    <source>
        <dbReference type="PROSITE" id="PS50885"/>
    </source>
</evidence>
<feature type="domain" description="HAMP" evidence="7">
    <location>
        <begin position="207"/>
        <end position="260"/>
    </location>
</feature>
<evidence type="ECO:0000256" key="3">
    <source>
        <dbReference type="PROSITE-ProRule" id="PRU00284"/>
    </source>
</evidence>
<dbReference type="PROSITE" id="PS50885">
    <property type="entry name" value="HAMP"/>
    <property type="match status" value="1"/>
</dbReference>
<dbReference type="Pfam" id="PF00672">
    <property type="entry name" value="HAMP"/>
    <property type="match status" value="1"/>
</dbReference>
<dbReference type="Proteomes" id="UP001595420">
    <property type="component" value="Unassembled WGS sequence"/>
</dbReference>
<dbReference type="InterPro" id="IPR047347">
    <property type="entry name" value="YvaQ-like_sensor"/>
</dbReference>
<dbReference type="SMART" id="SM00283">
    <property type="entry name" value="MA"/>
    <property type="match status" value="1"/>
</dbReference>
<accession>A0ABV7BUP2</accession>
<dbReference type="EMBL" id="JBHRSB010000004">
    <property type="protein sequence ID" value="MFC3001302.1"/>
    <property type="molecule type" value="Genomic_DNA"/>
</dbReference>
<feature type="domain" description="Methyl-accepting transducer" evidence="6">
    <location>
        <begin position="300"/>
        <end position="529"/>
    </location>
</feature>
<keyword evidence="5" id="KW-0472">Membrane</keyword>
<dbReference type="InterPro" id="IPR004089">
    <property type="entry name" value="MCPsignal_dom"/>
</dbReference>
<keyword evidence="5" id="KW-1133">Transmembrane helix</keyword>
<evidence type="ECO:0000313" key="8">
    <source>
        <dbReference type="EMBL" id="MFC3001302.1"/>
    </source>
</evidence>
<keyword evidence="9" id="KW-1185">Reference proteome</keyword>
<proteinExistence type="inferred from homology"/>
<gene>
    <name evidence="8" type="ORF">ACFOD3_15455</name>
</gene>
<protein>
    <submittedName>
        <fullName evidence="8">Methyl-accepting chemotaxis protein</fullName>
    </submittedName>
</protein>
<dbReference type="RefSeq" id="WP_216837374.1">
    <property type="nucleotide sequence ID" value="NZ_JAFNJS010000004.1"/>
</dbReference>
<feature type="transmembrane region" description="Helical" evidence="5">
    <location>
        <begin position="185"/>
        <end position="206"/>
    </location>
</feature>
<dbReference type="Pfam" id="PF12729">
    <property type="entry name" value="4HB_MCP_1"/>
    <property type="match status" value="1"/>
</dbReference>
<dbReference type="PANTHER" id="PTHR32089">
    <property type="entry name" value="METHYL-ACCEPTING CHEMOTAXIS PROTEIN MCPB"/>
    <property type="match status" value="1"/>
</dbReference>
<dbReference type="Pfam" id="PF00015">
    <property type="entry name" value="MCPsignal"/>
    <property type="match status" value="1"/>
</dbReference>
<evidence type="ECO:0000256" key="4">
    <source>
        <dbReference type="SAM" id="Coils"/>
    </source>
</evidence>
<keyword evidence="4" id="KW-0175">Coiled coil</keyword>
<keyword evidence="1 3" id="KW-0807">Transducer</keyword>
<evidence type="ECO:0000313" key="9">
    <source>
        <dbReference type="Proteomes" id="UP001595420"/>
    </source>
</evidence>
<organism evidence="8 9">
    <name type="scientific">Falsiroseomonas tokyonensis</name>
    <dbReference type="NCBI Taxonomy" id="430521"/>
    <lineage>
        <taxon>Bacteria</taxon>
        <taxon>Pseudomonadati</taxon>
        <taxon>Pseudomonadota</taxon>
        <taxon>Alphaproteobacteria</taxon>
        <taxon>Acetobacterales</taxon>
        <taxon>Roseomonadaceae</taxon>
        <taxon>Falsiroseomonas</taxon>
    </lineage>
</organism>
<evidence type="ECO:0000256" key="2">
    <source>
        <dbReference type="ARBA" id="ARBA00029447"/>
    </source>
</evidence>
<evidence type="ECO:0000256" key="1">
    <source>
        <dbReference type="ARBA" id="ARBA00023224"/>
    </source>
</evidence>
<dbReference type="InterPro" id="IPR003660">
    <property type="entry name" value="HAMP_dom"/>
</dbReference>
<reference evidence="9" key="1">
    <citation type="journal article" date="2019" name="Int. J. Syst. Evol. Microbiol.">
        <title>The Global Catalogue of Microorganisms (GCM) 10K type strain sequencing project: providing services to taxonomists for standard genome sequencing and annotation.</title>
        <authorList>
            <consortium name="The Broad Institute Genomics Platform"/>
            <consortium name="The Broad Institute Genome Sequencing Center for Infectious Disease"/>
            <person name="Wu L."/>
            <person name="Ma J."/>
        </authorList>
    </citation>
    <scope>NUCLEOTIDE SEQUENCE [LARGE SCALE GENOMIC DNA]</scope>
    <source>
        <strain evidence="9">CGMCC 1.16855</strain>
    </source>
</reference>
<feature type="coiled-coil region" evidence="4">
    <location>
        <begin position="69"/>
        <end position="96"/>
    </location>
</feature>
<evidence type="ECO:0000256" key="5">
    <source>
        <dbReference type="SAM" id="Phobius"/>
    </source>
</evidence>
<dbReference type="CDD" id="cd19411">
    <property type="entry name" value="MCP2201-like_sensor"/>
    <property type="match status" value="1"/>
</dbReference>
<dbReference type="PANTHER" id="PTHR32089:SF112">
    <property type="entry name" value="LYSOZYME-LIKE PROTEIN-RELATED"/>
    <property type="match status" value="1"/>
</dbReference>
<comment type="caution">
    <text evidence="8">The sequence shown here is derived from an EMBL/GenBank/DDBJ whole genome shotgun (WGS) entry which is preliminary data.</text>
</comment>
<evidence type="ECO:0000259" key="6">
    <source>
        <dbReference type="PROSITE" id="PS50111"/>
    </source>
</evidence>
<dbReference type="InterPro" id="IPR024478">
    <property type="entry name" value="HlyB_4HB_MCP"/>
</dbReference>
<keyword evidence="5" id="KW-0812">Transmembrane</keyword>
<name>A0ABV7BUP2_9PROT</name>
<feature type="transmembrane region" description="Helical" evidence="5">
    <location>
        <begin position="6"/>
        <end position="26"/>
    </location>
</feature>
<dbReference type="SMART" id="SM00304">
    <property type="entry name" value="HAMP"/>
    <property type="match status" value="1"/>
</dbReference>
<sequence>MSIRERLIAAFSFMLVCVIGLGAFSVNRMQAINHASSEIVDNWLPSIQALSRIRGHMFEIRISVLNHVNSTDDARMQRLEARIAQLNNELATEQQTYLRLISSAGERRLYDALAEAIATYQRAMPGVLELSRSNRREEAGAALTQRLVPPGAVIAERLTELDALNAAGAAAASAAADAEFKTDRMLILVGISVVLLISLAVAFVILRAISKGIADVVAPMQRLSQGDLGAQVPDIAERTEMGRIAAALRVFKAALEEKQRADAAIREEAEAKSRRAETVAALVAGFEAETTEALAGVATATTQLDAMAGSMTKTARDGESRAASVAAAAEQASASVQNVAAAAEELGASIAEIARRVTDSASAARAASEGARASDAAITSLSESAQRIGDVVRLIADIAGQTNLLALNATIEAARAGEHGKGFAVVASEVKALAAQTAQATEQIGTQIATMQAETRGAVDAIRGIAATIDQVDQITVQVAAAAEEQASATQEIVRAVAEAAAGTREVSRYTGELSQGAVATGEAATQVGHSSGELTQRSLRLRNQVDAFLSGIRAA</sequence>
<dbReference type="PROSITE" id="PS50111">
    <property type="entry name" value="CHEMOTAXIS_TRANSDUC_2"/>
    <property type="match status" value="1"/>
</dbReference>